<dbReference type="Proteomes" id="UP000623419">
    <property type="component" value="Unassembled WGS sequence"/>
</dbReference>
<evidence type="ECO:0000313" key="3">
    <source>
        <dbReference type="Proteomes" id="UP000623419"/>
    </source>
</evidence>
<proteinExistence type="predicted"/>
<organism evidence="2 3">
    <name type="scientific">Arenimonas soli</name>
    <dbReference type="NCBI Taxonomy" id="2269504"/>
    <lineage>
        <taxon>Bacteria</taxon>
        <taxon>Pseudomonadati</taxon>
        <taxon>Pseudomonadota</taxon>
        <taxon>Gammaproteobacteria</taxon>
        <taxon>Lysobacterales</taxon>
        <taxon>Lysobacteraceae</taxon>
        <taxon>Arenimonas</taxon>
    </lineage>
</organism>
<keyword evidence="3" id="KW-1185">Reference proteome</keyword>
<sequence>MNPMLRNLDRVTAVTLLRIKGKLELMLAEARIEQVRASTVPKRTSVLSSNASRITPSPDAPERWCPGLLRIVCRTRSVQTPSESSGSELPARGAIPCIA</sequence>
<protein>
    <submittedName>
        <fullName evidence="2">Uncharacterized protein</fullName>
    </submittedName>
</protein>
<dbReference type="EMBL" id="BMKC01000001">
    <property type="protein sequence ID" value="GGA74916.1"/>
    <property type="molecule type" value="Genomic_DNA"/>
</dbReference>
<feature type="compositionally biased region" description="Polar residues" evidence="1">
    <location>
        <begin position="78"/>
        <end position="87"/>
    </location>
</feature>
<evidence type="ECO:0000256" key="1">
    <source>
        <dbReference type="SAM" id="MobiDB-lite"/>
    </source>
</evidence>
<evidence type="ECO:0000313" key="2">
    <source>
        <dbReference type="EMBL" id="GGA74916.1"/>
    </source>
</evidence>
<feature type="region of interest" description="Disordered" evidence="1">
    <location>
        <begin position="78"/>
        <end position="99"/>
    </location>
</feature>
<feature type="region of interest" description="Disordered" evidence="1">
    <location>
        <begin position="39"/>
        <end position="59"/>
    </location>
</feature>
<name>A0ABQ1HGF3_9GAMM</name>
<accession>A0ABQ1HGF3</accession>
<gene>
    <name evidence="2" type="ORF">GCM10011521_11350</name>
</gene>
<comment type="caution">
    <text evidence="2">The sequence shown here is derived from an EMBL/GenBank/DDBJ whole genome shotgun (WGS) entry which is preliminary data.</text>
</comment>
<feature type="compositionally biased region" description="Polar residues" evidence="1">
    <location>
        <begin position="41"/>
        <end position="55"/>
    </location>
</feature>
<reference evidence="3" key="1">
    <citation type="journal article" date="2019" name="Int. J. Syst. Evol. Microbiol.">
        <title>The Global Catalogue of Microorganisms (GCM) 10K type strain sequencing project: providing services to taxonomists for standard genome sequencing and annotation.</title>
        <authorList>
            <consortium name="The Broad Institute Genomics Platform"/>
            <consortium name="The Broad Institute Genome Sequencing Center for Infectious Disease"/>
            <person name="Wu L."/>
            <person name="Ma J."/>
        </authorList>
    </citation>
    <scope>NUCLEOTIDE SEQUENCE [LARGE SCALE GENOMIC DNA]</scope>
    <source>
        <strain evidence="3">CGMCC 1.15905</strain>
    </source>
</reference>